<evidence type="ECO:0000313" key="1">
    <source>
        <dbReference type="EMBL" id="SCM66688.1"/>
    </source>
</evidence>
<evidence type="ECO:0000313" key="2">
    <source>
        <dbReference type="Proteomes" id="UP000184085"/>
    </source>
</evidence>
<dbReference type="EMBL" id="FMJB01000034">
    <property type="protein sequence ID" value="SCM66688.1"/>
    <property type="molecule type" value="Genomic_DNA"/>
</dbReference>
<name>A0A1M4MY19_9RHOB</name>
<proteinExistence type="predicted"/>
<protein>
    <submittedName>
        <fullName evidence="1">Uncharacterized protein</fullName>
    </submittedName>
</protein>
<reference evidence="2" key="1">
    <citation type="submission" date="2016-09" db="EMBL/GenBank/DDBJ databases">
        <authorList>
            <person name="Wibberg D."/>
        </authorList>
    </citation>
    <scope>NUCLEOTIDE SEQUENCE [LARGE SCALE GENOMIC DNA]</scope>
</reference>
<dbReference type="AlphaFoldDB" id="A0A1M4MY19"/>
<keyword evidence="2" id="KW-1185">Reference proteome</keyword>
<sequence>MKTNILNSSFFQRLACNQELCATLISHFEPCNTEACGQIRGIKRLIYFKAQDFAVFSTDRDIFGESSKALENNADFASARP</sequence>
<organism evidence="1 2">
    <name type="scientific">Donghicola eburneus</name>
    <dbReference type="NCBI Taxonomy" id="393278"/>
    <lineage>
        <taxon>Bacteria</taxon>
        <taxon>Pseudomonadati</taxon>
        <taxon>Pseudomonadota</taxon>
        <taxon>Alphaproteobacteria</taxon>
        <taxon>Rhodobacterales</taxon>
        <taxon>Roseobacteraceae</taxon>
        <taxon>Donghicola</taxon>
    </lineage>
</organism>
<accession>A0A1M4MY19</accession>
<dbReference type="Proteomes" id="UP000184085">
    <property type="component" value="Unassembled WGS sequence"/>
</dbReference>
<gene>
    <name evidence="1" type="ORF">KARMA_0868</name>
</gene>